<dbReference type="Proteomes" id="UP000432089">
    <property type="component" value="Unassembled WGS sequence"/>
</dbReference>
<organism evidence="2 3">
    <name type="scientific">Plantimonas leprariae</name>
    <dbReference type="NCBI Taxonomy" id="2615207"/>
    <lineage>
        <taxon>Bacteria</taxon>
        <taxon>Pseudomonadati</taxon>
        <taxon>Pseudomonadota</taxon>
        <taxon>Alphaproteobacteria</taxon>
        <taxon>Hyphomicrobiales</taxon>
        <taxon>Aurantimonadaceae</taxon>
        <taxon>Plantimonas</taxon>
    </lineage>
</organism>
<proteinExistence type="predicted"/>
<name>A0A7V7PKR4_9HYPH</name>
<dbReference type="AlphaFoldDB" id="A0A7V7PKR4"/>
<accession>A0A7V7PKR4</accession>
<evidence type="ECO:0000313" key="3">
    <source>
        <dbReference type="Proteomes" id="UP000432089"/>
    </source>
</evidence>
<feature type="domain" description="Transposase-like Mu C-terminal" evidence="1">
    <location>
        <begin position="44"/>
        <end position="96"/>
    </location>
</feature>
<dbReference type="InterPro" id="IPR015378">
    <property type="entry name" value="Transposase-like_Mu_C"/>
</dbReference>
<dbReference type="EMBL" id="VZDO01000024">
    <property type="protein sequence ID" value="KAB0676271.1"/>
    <property type="molecule type" value="Genomic_DNA"/>
</dbReference>
<evidence type="ECO:0000313" key="2">
    <source>
        <dbReference type="EMBL" id="KAB0676271.1"/>
    </source>
</evidence>
<dbReference type="RefSeq" id="WP_202618051.1">
    <property type="nucleotide sequence ID" value="NZ_VZDO01000024.1"/>
</dbReference>
<protein>
    <recommendedName>
        <fullName evidence="1">Transposase-like Mu C-terminal domain-containing protein</fullName>
    </recommendedName>
</protein>
<gene>
    <name evidence="2" type="ORF">F6X38_21430</name>
</gene>
<sequence>MYHREIHSSTGRTPLEAWKDIDKVGPKLPPPRELLAPLVGFTPYRKLQRDGVRFNRLRWNSNGFQALRASSDCPKDVLIRIDPHDLRTAYVLDENTGVWIEGELQSESEVENLTLAQYEHLRVKSRELAPVDLDEQLDIARARQEIFDFVADR</sequence>
<feature type="non-terminal residue" evidence="2">
    <location>
        <position position="153"/>
    </location>
</feature>
<evidence type="ECO:0000259" key="1">
    <source>
        <dbReference type="Pfam" id="PF09299"/>
    </source>
</evidence>
<keyword evidence="3" id="KW-1185">Reference proteome</keyword>
<comment type="caution">
    <text evidence="2">The sequence shown here is derived from an EMBL/GenBank/DDBJ whole genome shotgun (WGS) entry which is preliminary data.</text>
</comment>
<reference evidence="2 3" key="1">
    <citation type="submission" date="2019-09" db="EMBL/GenBank/DDBJ databases">
        <title>YIM 132180 draft genome.</title>
        <authorList>
            <person name="Zhang K."/>
        </authorList>
    </citation>
    <scope>NUCLEOTIDE SEQUENCE [LARGE SCALE GENOMIC DNA]</scope>
    <source>
        <strain evidence="2 3">YIM 132180</strain>
    </source>
</reference>
<dbReference type="Pfam" id="PF09299">
    <property type="entry name" value="Mu-transpos_C"/>
    <property type="match status" value="1"/>
</dbReference>